<proteinExistence type="inferred from homology"/>
<dbReference type="EC" id="5.4.99.-" evidence="6"/>
<comment type="catalytic activity">
    <reaction evidence="1">
        <text>a uridine in RNA = a pseudouridine in RNA</text>
        <dbReference type="Rhea" id="RHEA:48348"/>
        <dbReference type="Rhea" id="RHEA-COMP:12068"/>
        <dbReference type="Rhea" id="RHEA-COMP:12069"/>
        <dbReference type="ChEBI" id="CHEBI:65314"/>
        <dbReference type="ChEBI" id="CHEBI:65315"/>
    </reaction>
</comment>
<dbReference type="PROSITE" id="PS01149">
    <property type="entry name" value="PSI_RSU"/>
    <property type="match status" value="1"/>
</dbReference>
<organism evidence="9 10">
    <name type="scientific">Allosphingosinicella flava</name>
    <dbReference type="NCBI Taxonomy" id="2771430"/>
    <lineage>
        <taxon>Bacteria</taxon>
        <taxon>Pseudomonadati</taxon>
        <taxon>Pseudomonadota</taxon>
        <taxon>Alphaproteobacteria</taxon>
        <taxon>Sphingomonadales</taxon>
        <taxon>Sphingomonadaceae</taxon>
        <taxon>Allosphingosinicella</taxon>
    </lineage>
</organism>
<dbReference type="InterPro" id="IPR036986">
    <property type="entry name" value="S4_RNA-bd_sf"/>
</dbReference>
<evidence type="ECO:0000256" key="6">
    <source>
        <dbReference type="RuleBase" id="RU003887"/>
    </source>
</evidence>
<dbReference type="InterPro" id="IPR050343">
    <property type="entry name" value="RsuA_PseudoU_synthase"/>
</dbReference>
<dbReference type="Gene3D" id="3.10.290.10">
    <property type="entry name" value="RNA-binding S4 domain"/>
    <property type="match status" value="1"/>
</dbReference>
<dbReference type="PROSITE" id="PS50889">
    <property type="entry name" value="S4"/>
    <property type="match status" value="1"/>
</dbReference>
<evidence type="ECO:0000256" key="5">
    <source>
        <dbReference type="PROSITE-ProRule" id="PRU00182"/>
    </source>
</evidence>
<dbReference type="PANTHER" id="PTHR47683:SF3">
    <property type="entry name" value="RIBOSOMAL LARGE SUBUNIT PSEUDOURIDINE SYNTHASE B"/>
    <property type="match status" value="1"/>
</dbReference>
<dbReference type="InterPro" id="IPR020094">
    <property type="entry name" value="TruA/RsuA/RluB/E/F_N"/>
</dbReference>
<dbReference type="PANTHER" id="PTHR47683">
    <property type="entry name" value="PSEUDOURIDINE SYNTHASE FAMILY PROTEIN-RELATED"/>
    <property type="match status" value="1"/>
</dbReference>
<evidence type="ECO:0000313" key="10">
    <source>
        <dbReference type="Proteomes" id="UP000594873"/>
    </source>
</evidence>
<keyword evidence="3 5" id="KW-0694">RNA-binding</keyword>
<dbReference type="Gene3D" id="3.30.70.1560">
    <property type="entry name" value="Alpha-L RNA-binding motif"/>
    <property type="match status" value="1"/>
</dbReference>
<dbReference type="RefSeq" id="WP_200972145.1">
    <property type="nucleotide sequence ID" value="NZ_CP065592.1"/>
</dbReference>
<dbReference type="Gene3D" id="3.30.70.580">
    <property type="entry name" value="Pseudouridine synthase I, catalytic domain, N-terminal subdomain"/>
    <property type="match status" value="1"/>
</dbReference>
<dbReference type="CDD" id="cd00165">
    <property type="entry name" value="S4"/>
    <property type="match status" value="1"/>
</dbReference>
<dbReference type="GO" id="GO:0120159">
    <property type="term" value="F:rRNA pseudouridine synthase activity"/>
    <property type="evidence" value="ECO:0007669"/>
    <property type="project" value="UniProtKB-ARBA"/>
</dbReference>
<gene>
    <name evidence="9" type="ORF">IC614_02350</name>
</gene>
<evidence type="ECO:0000256" key="3">
    <source>
        <dbReference type="ARBA" id="ARBA00022884"/>
    </source>
</evidence>
<reference evidence="9 10" key="1">
    <citation type="submission" date="2020-11" db="EMBL/GenBank/DDBJ databases">
        <title>Genome seq and assembly of Sphingosinicella sp.</title>
        <authorList>
            <person name="Chhetri G."/>
        </authorList>
    </citation>
    <scope>NUCLEOTIDE SEQUENCE [LARGE SCALE GENOMIC DNA]</scope>
    <source>
        <strain evidence="9 10">UDD2</strain>
    </source>
</reference>
<dbReference type="Proteomes" id="UP000594873">
    <property type="component" value="Chromosome"/>
</dbReference>
<evidence type="ECO:0000256" key="1">
    <source>
        <dbReference type="ARBA" id="ARBA00000073"/>
    </source>
</evidence>
<dbReference type="InterPro" id="IPR006145">
    <property type="entry name" value="PsdUridine_synth_RsuA/RluA"/>
</dbReference>
<evidence type="ECO:0000256" key="4">
    <source>
        <dbReference type="ARBA" id="ARBA00023235"/>
    </source>
</evidence>
<dbReference type="InterPro" id="IPR000748">
    <property type="entry name" value="PsdUridine_synth_RsuA/RluB/E/F"/>
</dbReference>
<evidence type="ECO:0000313" key="9">
    <source>
        <dbReference type="EMBL" id="QPQ55470.1"/>
    </source>
</evidence>
<dbReference type="GO" id="GO:0003723">
    <property type="term" value="F:RNA binding"/>
    <property type="evidence" value="ECO:0007669"/>
    <property type="project" value="UniProtKB-KW"/>
</dbReference>
<evidence type="ECO:0000256" key="7">
    <source>
        <dbReference type="SAM" id="MobiDB-lite"/>
    </source>
</evidence>
<sequence length="306" mass="34027">MAATEAALSNPRSPKEPQRIAKLLARAGVASRRDIERMIEERRIAINGVAVEKPATLLTSLHGVTVDGQPVQAPAPARLFRFHKPTGVLTAARDPKGRPTIYDRLPKSLPRLMPVGRLDMNTEGLLLLTTDGELKRQLELPSTGVERTYRARVFGDVSQEQLEELIHGVEIEGVRYGAIDANLERRTGRNGWVEMKLTEGKNREVRRVLEYLGLQVSRLIRTSYGPFHLGDLPAGMVDEIRQHDLVAFKKSMGESKKTPPPLSREGPRVGSRPVRLDAGSDALWRPRSRSSRPTPTPARQGRGKKK</sequence>
<accession>A0A7T2GKD6</accession>
<dbReference type="InterPro" id="IPR018496">
    <property type="entry name" value="PsdUridine_synth_RsuA/RluB_CS"/>
</dbReference>
<dbReference type="SUPFAM" id="SSF55174">
    <property type="entry name" value="Alpha-L RNA-binding motif"/>
    <property type="match status" value="1"/>
</dbReference>
<dbReference type="InterPro" id="IPR020103">
    <property type="entry name" value="PsdUridine_synth_cat_dom_sf"/>
</dbReference>
<dbReference type="SUPFAM" id="SSF55120">
    <property type="entry name" value="Pseudouridine synthase"/>
    <property type="match status" value="1"/>
</dbReference>
<dbReference type="GO" id="GO:0000455">
    <property type="term" value="P:enzyme-directed rRNA pseudouridine synthesis"/>
    <property type="evidence" value="ECO:0007669"/>
    <property type="project" value="UniProtKB-ARBA"/>
</dbReference>
<keyword evidence="4 6" id="KW-0413">Isomerase</keyword>
<dbReference type="Pfam" id="PF00849">
    <property type="entry name" value="PseudoU_synth_2"/>
    <property type="match status" value="1"/>
</dbReference>
<dbReference type="InterPro" id="IPR002942">
    <property type="entry name" value="S4_RNA-bd"/>
</dbReference>
<protein>
    <recommendedName>
        <fullName evidence="6">Pseudouridine synthase</fullName>
        <ecNumber evidence="6">5.4.99.-</ecNumber>
    </recommendedName>
</protein>
<dbReference type="NCBIfam" id="TIGR00093">
    <property type="entry name" value="pseudouridine synthase"/>
    <property type="match status" value="1"/>
</dbReference>
<keyword evidence="10" id="KW-1185">Reference proteome</keyword>
<feature type="domain" description="RNA-binding S4" evidence="8">
    <location>
        <begin position="18"/>
        <end position="76"/>
    </location>
</feature>
<dbReference type="SMART" id="SM00363">
    <property type="entry name" value="S4"/>
    <property type="match status" value="1"/>
</dbReference>
<dbReference type="Pfam" id="PF01479">
    <property type="entry name" value="S4"/>
    <property type="match status" value="1"/>
</dbReference>
<dbReference type="KEGG" id="sflv:IC614_02350"/>
<dbReference type="EMBL" id="CP065592">
    <property type="protein sequence ID" value="QPQ55470.1"/>
    <property type="molecule type" value="Genomic_DNA"/>
</dbReference>
<feature type="region of interest" description="Disordered" evidence="7">
    <location>
        <begin position="250"/>
        <end position="306"/>
    </location>
</feature>
<dbReference type="InterPro" id="IPR042092">
    <property type="entry name" value="PsdUridine_s_RsuA/RluB/E/F_cat"/>
</dbReference>
<name>A0A7T2GKD6_9SPHN</name>
<evidence type="ECO:0000256" key="2">
    <source>
        <dbReference type="ARBA" id="ARBA00008348"/>
    </source>
</evidence>
<dbReference type="AlphaFoldDB" id="A0A7T2GKD6"/>
<evidence type="ECO:0000259" key="8">
    <source>
        <dbReference type="SMART" id="SM00363"/>
    </source>
</evidence>
<comment type="similarity">
    <text evidence="2 6">Belongs to the pseudouridine synthase RsuA family.</text>
</comment>